<dbReference type="EMBL" id="LT598446">
    <property type="protein sequence ID" value="SCU84612.1"/>
    <property type="molecule type" value="Genomic_DNA"/>
</dbReference>
<evidence type="ECO:0000259" key="5">
    <source>
        <dbReference type="Pfam" id="PF02731"/>
    </source>
</evidence>
<accession>A0A1G4J535</accession>
<comment type="function">
    <text evidence="3">Involved in pre-mRNA splicing.</text>
</comment>
<feature type="compositionally biased region" description="Polar residues" evidence="4">
    <location>
        <begin position="440"/>
        <end position="453"/>
    </location>
</feature>
<comment type="similarity">
    <text evidence="1 3">Belongs to the SNW family.</text>
</comment>
<dbReference type="InterPro" id="IPR004015">
    <property type="entry name" value="SKI-int_prot_SKIP_SNW-dom"/>
</dbReference>
<feature type="compositionally biased region" description="Basic and acidic residues" evidence="4">
    <location>
        <begin position="174"/>
        <end position="190"/>
    </location>
</feature>
<dbReference type="OrthoDB" id="666364at2759"/>
<dbReference type="GO" id="GO:0000398">
    <property type="term" value="P:mRNA splicing, via spliceosome"/>
    <property type="evidence" value="ECO:0007669"/>
    <property type="project" value="InterPro"/>
</dbReference>
<sequence>MSFANSLSSLLPRPKHDMPHVELLRQTNDVQDVVDAIAKSENVGYDVADFGSEGTKRETVTLENFLPLRHKYPDLELPLPTGIEIRESYQRTKAVFDQIMNEKLRPQGTNANPPPGHPSGVKTIQYNSSGLPGDSKTRAIQIVDQQVDPLQPKLFKIKKMVAPPADEPFAPVLHKSDDKTPQPTKEERDQWNIPSAISNWKNPNGYAIELDKRVASDGRFGKDSVAPREISDGFTKLSEALDVAEKKARQEVKLRGEAKRMLAEQDARDKEEKLRLLALKAREERKRYVGSSSEASVELGALRKRESEKKDRRIQLEKDLRQSKLNTADRLRALAAKQNREISDKVILGAAKASDTSGIQYDSRLFSKAANANSRRSDEQVYENPLFIQEGINTMYRPNFSQMSEVQRAEDTEKAVGIQLLGSTGEKRSREGPVEFTEADNGQQKADDSQSNPPKKHHTS</sequence>
<keyword evidence="7" id="KW-1185">Reference proteome</keyword>
<feature type="domain" description="SKI-interacting protein SKIP SNW" evidence="5">
    <location>
        <begin position="124"/>
        <end position="285"/>
    </location>
</feature>
<evidence type="ECO:0000256" key="2">
    <source>
        <dbReference type="ARBA" id="ARBA00022160"/>
    </source>
</evidence>
<keyword evidence="3" id="KW-0507">mRNA processing</keyword>
<keyword evidence="3" id="KW-0508">mRNA splicing</keyword>
<feature type="region of interest" description="Disordered" evidence="4">
    <location>
        <begin position="411"/>
        <end position="460"/>
    </location>
</feature>
<evidence type="ECO:0000256" key="4">
    <source>
        <dbReference type="SAM" id="MobiDB-lite"/>
    </source>
</evidence>
<comment type="subunit">
    <text evidence="3">Associated with the spliceosome.</text>
</comment>
<dbReference type="PANTHER" id="PTHR12096">
    <property type="entry name" value="NUCLEAR PROTEIN SKIP-RELATED"/>
    <property type="match status" value="1"/>
</dbReference>
<proteinExistence type="inferred from homology"/>
<reference evidence="7" key="1">
    <citation type="submission" date="2016-03" db="EMBL/GenBank/DDBJ databases">
        <authorList>
            <person name="Devillers Hugo."/>
        </authorList>
    </citation>
    <scope>NUCLEOTIDE SEQUENCE [LARGE SCALE GENOMIC DNA]</scope>
</reference>
<feature type="region of interest" description="Disordered" evidence="4">
    <location>
        <begin position="166"/>
        <end position="197"/>
    </location>
</feature>
<name>A0A1G4J535_9SACH</name>
<evidence type="ECO:0000313" key="7">
    <source>
        <dbReference type="Proteomes" id="UP000189911"/>
    </source>
</evidence>
<evidence type="ECO:0000256" key="1">
    <source>
        <dbReference type="ARBA" id="ARBA00010197"/>
    </source>
</evidence>
<keyword evidence="3" id="KW-0539">Nucleus</keyword>
<protein>
    <recommendedName>
        <fullName evidence="2 3">Pre-mRNA-processing protein 45</fullName>
    </recommendedName>
</protein>
<evidence type="ECO:0000256" key="3">
    <source>
        <dbReference type="RuleBase" id="RU367140"/>
    </source>
</evidence>
<dbReference type="Proteomes" id="UP000189911">
    <property type="component" value="Chromosome C"/>
</dbReference>
<evidence type="ECO:0000313" key="6">
    <source>
        <dbReference type="EMBL" id="SCU84612.1"/>
    </source>
</evidence>
<dbReference type="GO" id="GO:0005681">
    <property type="term" value="C:spliceosomal complex"/>
    <property type="evidence" value="ECO:0007669"/>
    <property type="project" value="UniProtKB-UniRule"/>
</dbReference>
<dbReference type="InterPro" id="IPR017862">
    <property type="entry name" value="SKI-int_prot_SKIP"/>
</dbReference>
<dbReference type="Pfam" id="PF02731">
    <property type="entry name" value="SKIP_SNW"/>
    <property type="match status" value="1"/>
</dbReference>
<comment type="subcellular location">
    <subcellularLocation>
        <location evidence="3">Nucleus</location>
    </subcellularLocation>
</comment>
<organism evidence="6 7">
    <name type="scientific">Lachancea nothofagi CBS 11611</name>
    <dbReference type="NCBI Taxonomy" id="1266666"/>
    <lineage>
        <taxon>Eukaryota</taxon>
        <taxon>Fungi</taxon>
        <taxon>Dikarya</taxon>
        <taxon>Ascomycota</taxon>
        <taxon>Saccharomycotina</taxon>
        <taxon>Saccharomycetes</taxon>
        <taxon>Saccharomycetales</taxon>
        <taxon>Saccharomycetaceae</taxon>
        <taxon>Lachancea</taxon>
    </lineage>
</organism>
<gene>
    <name evidence="6" type="ORF">LANO_0C01882G</name>
</gene>
<keyword evidence="3" id="KW-0747">Spliceosome</keyword>
<dbReference type="AlphaFoldDB" id="A0A1G4J535"/>